<evidence type="ECO:0000313" key="2">
    <source>
        <dbReference type="EMBL" id="CZR40383.1"/>
    </source>
</evidence>
<protein>
    <submittedName>
        <fullName evidence="2">Uncharacterized protein</fullName>
    </submittedName>
</protein>
<dbReference type="EMBL" id="FJOF01000004">
    <property type="protein sequence ID" value="CZR40383.1"/>
    <property type="molecule type" value="Genomic_DNA"/>
</dbReference>
<dbReference type="Proteomes" id="UP000183971">
    <property type="component" value="Unassembled WGS sequence"/>
</dbReference>
<gene>
    <name evidence="2" type="ORF">FPRO_05283</name>
</gene>
<feature type="compositionally biased region" description="Basic residues" evidence="1">
    <location>
        <begin position="164"/>
        <end position="180"/>
    </location>
</feature>
<name>A0A1L7VIG4_FUSPR</name>
<feature type="compositionally biased region" description="Polar residues" evidence="1">
    <location>
        <begin position="21"/>
        <end position="31"/>
    </location>
</feature>
<reference evidence="3" key="1">
    <citation type="journal article" date="2016" name="Genome Biol. Evol.">
        <title>Comparative 'omics' of the Fusarium fujikuroi species complex highlights differences in genetic potential and metabolite synthesis.</title>
        <authorList>
            <person name="Niehaus E.-M."/>
            <person name="Muensterkoetter M."/>
            <person name="Proctor R.H."/>
            <person name="Brown D.W."/>
            <person name="Sharon A."/>
            <person name="Idan Y."/>
            <person name="Oren-Young L."/>
            <person name="Sieber C.M."/>
            <person name="Novak O."/>
            <person name="Pencik A."/>
            <person name="Tarkowska D."/>
            <person name="Hromadova K."/>
            <person name="Freeman S."/>
            <person name="Maymon M."/>
            <person name="Elazar M."/>
            <person name="Youssef S.A."/>
            <person name="El-Shabrawy E.S.M."/>
            <person name="Shalaby A.B.A."/>
            <person name="Houterman P."/>
            <person name="Brock N.L."/>
            <person name="Burkhardt I."/>
            <person name="Tsavkelova E.A."/>
            <person name="Dickschat J.S."/>
            <person name="Galuszka P."/>
            <person name="Gueldener U."/>
            <person name="Tudzynski B."/>
        </authorList>
    </citation>
    <scope>NUCLEOTIDE SEQUENCE [LARGE SCALE GENOMIC DNA]</scope>
    <source>
        <strain evidence="3">ET1</strain>
    </source>
</reference>
<proteinExistence type="predicted"/>
<keyword evidence="3" id="KW-1185">Reference proteome</keyword>
<dbReference type="GeneID" id="42050164"/>
<dbReference type="AlphaFoldDB" id="A0A1L7VIG4"/>
<dbReference type="RefSeq" id="XP_031080976.1">
    <property type="nucleotide sequence ID" value="XM_031230884.1"/>
</dbReference>
<dbReference type="VEuPathDB" id="FungiDB:FPRO_05283"/>
<feature type="region of interest" description="Disordered" evidence="1">
    <location>
        <begin position="258"/>
        <end position="288"/>
    </location>
</feature>
<sequence>MESEAALGPLPAASIGEIESQGLQDQSSNDVVRSFGVENGNALHISIDDHPITLPLSSPEEIFTNPSTYSREETIDCIQRGVGQFWADDLAAQQMNAGTNMQNPPQEQNSSQEQSPPQEQSSPQEQNSPHAPSATPEIKPIPQAKEARGVKRTRASEPDESRAAKRPTRRKRQPATKKAKSKEPRRFPKLLPKPPQPASHWNGTVIPGIQRPYGGSWQRQTGIDPRGVAYSGNASVYMSSPMLLQQQGTTRSMLPTPVPSPGQIPYPRPPQQQGTTRSMLPTPVPSPGQIPYPMPPPQQLANEMTMGSMRHHQPEGNGIPVMYVPPSFSVGHIQPRGNGNAMMHQYNGPMVNASSSFMVNYQPRGFGGFSIN</sequence>
<feature type="region of interest" description="Disordered" evidence="1">
    <location>
        <begin position="1"/>
        <end position="31"/>
    </location>
</feature>
<accession>A0A1L7VIG4</accession>
<feature type="compositionally biased region" description="Pro residues" evidence="1">
    <location>
        <begin position="258"/>
        <end position="270"/>
    </location>
</feature>
<feature type="compositionally biased region" description="Basic and acidic residues" evidence="1">
    <location>
        <begin position="145"/>
        <end position="163"/>
    </location>
</feature>
<feature type="region of interest" description="Disordered" evidence="1">
    <location>
        <begin position="97"/>
        <end position="200"/>
    </location>
</feature>
<feature type="compositionally biased region" description="Low complexity" evidence="1">
    <location>
        <begin position="102"/>
        <end position="129"/>
    </location>
</feature>
<organism evidence="2 3">
    <name type="scientific">Fusarium proliferatum (strain ET1)</name>
    <name type="common">Orchid endophyte fungus</name>
    <dbReference type="NCBI Taxonomy" id="1227346"/>
    <lineage>
        <taxon>Eukaryota</taxon>
        <taxon>Fungi</taxon>
        <taxon>Dikarya</taxon>
        <taxon>Ascomycota</taxon>
        <taxon>Pezizomycotina</taxon>
        <taxon>Sordariomycetes</taxon>
        <taxon>Hypocreomycetidae</taxon>
        <taxon>Hypocreales</taxon>
        <taxon>Nectriaceae</taxon>
        <taxon>Fusarium</taxon>
        <taxon>Fusarium fujikuroi species complex</taxon>
    </lineage>
</organism>
<evidence type="ECO:0000256" key="1">
    <source>
        <dbReference type="SAM" id="MobiDB-lite"/>
    </source>
</evidence>
<evidence type="ECO:0000313" key="3">
    <source>
        <dbReference type="Proteomes" id="UP000183971"/>
    </source>
</evidence>
<comment type="caution">
    <text evidence="2">The sequence shown here is derived from an EMBL/GenBank/DDBJ whole genome shotgun (WGS) entry which is preliminary data.</text>
</comment>